<reference evidence="2" key="2">
    <citation type="journal article" date="2021" name="Genome Biol. Evol.">
        <title>Developing a high-quality reference genome for a parasitic bivalve with doubly uniparental inheritance (Bivalvia: Unionida).</title>
        <authorList>
            <person name="Smith C.H."/>
        </authorList>
    </citation>
    <scope>NUCLEOTIDE SEQUENCE</scope>
    <source>
        <strain evidence="2">CHS0354</strain>
        <tissue evidence="2">Mantle</tissue>
    </source>
</reference>
<dbReference type="Proteomes" id="UP001195483">
    <property type="component" value="Unassembled WGS sequence"/>
</dbReference>
<evidence type="ECO:0000313" key="2">
    <source>
        <dbReference type="EMBL" id="KAK3594198.1"/>
    </source>
</evidence>
<reference evidence="2" key="3">
    <citation type="submission" date="2023-05" db="EMBL/GenBank/DDBJ databases">
        <authorList>
            <person name="Smith C.H."/>
        </authorList>
    </citation>
    <scope>NUCLEOTIDE SEQUENCE</scope>
    <source>
        <strain evidence="2">CHS0354</strain>
        <tissue evidence="2">Mantle</tissue>
    </source>
</reference>
<proteinExistence type="predicted"/>
<dbReference type="AlphaFoldDB" id="A0AAE0SM11"/>
<keyword evidence="3" id="KW-1185">Reference proteome</keyword>
<evidence type="ECO:0000313" key="3">
    <source>
        <dbReference type="Proteomes" id="UP001195483"/>
    </source>
</evidence>
<feature type="region of interest" description="Disordered" evidence="1">
    <location>
        <begin position="100"/>
        <end position="133"/>
    </location>
</feature>
<name>A0AAE0SM11_9BIVA</name>
<gene>
    <name evidence="2" type="ORF">CHS0354_025824</name>
</gene>
<evidence type="ECO:0000256" key="1">
    <source>
        <dbReference type="SAM" id="MobiDB-lite"/>
    </source>
</evidence>
<comment type="caution">
    <text evidence="2">The sequence shown here is derived from an EMBL/GenBank/DDBJ whole genome shotgun (WGS) entry which is preliminary data.</text>
</comment>
<reference evidence="2" key="1">
    <citation type="journal article" date="2021" name="Genome Biol. Evol.">
        <title>A High-Quality Reference Genome for a Parasitic Bivalve with Doubly Uniparental Inheritance (Bivalvia: Unionida).</title>
        <authorList>
            <person name="Smith C.H."/>
        </authorList>
    </citation>
    <scope>NUCLEOTIDE SEQUENCE</scope>
    <source>
        <strain evidence="2">CHS0354</strain>
    </source>
</reference>
<organism evidence="2 3">
    <name type="scientific">Potamilus streckersoni</name>
    <dbReference type="NCBI Taxonomy" id="2493646"/>
    <lineage>
        <taxon>Eukaryota</taxon>
        <taxon>Metazoa</taxon>
        <taxon>Spiralia</taxon>
        <taxon>Lophotrochozoa</taxon>
        <taxon>Mollusca</taxon>
        <taxon>Bivalvia</taxon>
        <taxon>Autobranchia</taxon>
        <taxon>Heteroconchia</taxon>
        <taxon>Palaeoheterodonta</taxon>
        <taxon>Unionida</taxon>
        <taxon>Unionoidea</taxon>
        <taxon>Unionidae</taxon>
        <taxon>Ambleminae</taxon>
        <taxon>Lampsilini</taxon>
        <taxon>Potamilus</taxon>
    </lineage>
</organism>
<protein>
    <submittedName>
        <fullName evidence="2">Uncharacterized protein</fullName>
    </submittedName>
</protein>
<sequence length="133" mass="15502">MEFAKIHYCERHITTAHSEFGYRCSICKAVSSRYDSKHLLCPGATMNLVKRANMKYGKEEERESKFIKKRRQYVQFIKREPATPAEKLEAIRGWPRVKRKTIEGKLPAKQKPPKEKAGRSYNITQSDKSKQAI</sequence>
<dbReference type="EMBL" id="JAEAOA010001543">
    <property type="protein sequence ID" value="KAK3594198.1"/>
    <property type="molecule type" value="Genomic_DNA"/>
</dbReference>
<accession>A0AAE0SM11</accession>